<evidence type="ECO:0000313" key="2">
    <source>
        <dbReference type="Proteomes" id="UP000243378"/>
    </source>
</evidence>
<gene>
    <name evidence="1" type="ORF">SAMN05216381_3206</name>
</gene>
<sequence>MKKSSDEKRKGLVLGRIALLHAIIDAPHQYVSDEPVRIALSSQLAFSRYENPNMGICGCSLNSLKTQARNVGEGFNGMEKLRVAAHKAILAVKRSKKVPGSRRSLQEIKLTLEQKISSQDRDLLHLTLVIKELRELSLNLTKDFVVDKKLYYDSEIRRIDSMLRDWG</sequence>
<organism evidence="1 2">
    <name type="scientific">Phytopseudomonas seleniipraecipitans</name>
    <dbReference type="NCBI Taxonomy" id="640205"/>
    <lineage>
        <taxon>Bacteria</taxon>
        <taxon>Pseudomonadati</taxon>
        <taxon>Pseudomonadota</taxon>
        <taxon>Gammaproteobacteria</taxon>
        <taxon>Pseudomonadales</taxon>
        <taxon>Pseudomonadaceae</taxon>
        <taxon>Phytopseudomonas</taxon>
    </lineage>
</organism>
<dbReference type="Proteomes" id="UP000243378">
    <property type="component" value="Unassembled WGS sequence"/>
</dbReference>
<dbReference type="AlphaFoldDB" id="A0A1G7RNG3"/>
<dbReference type="EMBL" id="FNBM01000007">
    <property type="protein sequence ID" value="SDG12317.1"/>
    <property type="molecule type" value="Genomic_DNA"/>
</dbReference>
<name>A0A1G7RNG3_9GAMM</name>
<dbReference type="STRING" id="640205.SAMN05216381_3206"/>
<dbReference type="RefSeq" id="WP_143024610.1">
    <property type="nucleotide sequence ID" value="NZ_FNBM01000007.1"/>
</dbReference>
<evidence type="ECO:0000313" key="1">
    <source>
        <dbReference type="EMBL" id="SDG12317.1"/>
    </source>
</evidence>
<protein>
    <submittedName>
        <fullName evidence="1">Uncharacterized protein</fullName>
    </submittedName>
</protein>
<reference evidence="1 2" key="1">
    <citation type="submission" date="2016-10" db="EMBL/GenBank/DDBJ databases">
        <authorList>
            <person name="de Groot N.N."/>
        </authorList>
    </citation>
    <scope>NUCLEOTIDE SEQUENCE [LARGE SCALE GENOMIC DNA]</scope>
    <source>
        <strain evidence="1 2">LMG 25475</strain>
    </source>
</reference>
<dbReference type="OrthoDB" id="9924119at2"/>
<accession>A0A1G7RNG3</accession>
<proteinExistence type="predicted"/>